<name>A0A914R748_PAREQ</name>
<sequence>MLLSLGVMRTINSILKYDRLHANALQPPIIVLTIRNDNDDSVQTEINP</sequence>
<dbReference type="Proteomes" id="UP000887564">
    <property type="component" value="Unplaced"/>
</dbReference>
<proteinExistence type="predicted"/>
<organism evidence="1 2">
    <name type="scientific">Parascaris equorum</name>
    <name type="common">Equine roundworm</name>
    <dbReference type="NCBI Taxonomy" id="6256"/>
    <lineage>
        <taxon>Eukaryota</taxon>
        <taxon>Metazoa</taxon>
        <taxon>Ecdysozoa</taxon>
        <taxon>Nematoda</taxon>
        <taxon>Chromadorea</taxon>
        <taxon>Rhabditida</taxon>
        <taxon>Spirurina</taxon>
        <taxon>Ascaridomorpha</taxon>
        <taxon>Ascaridoidea</taxon>
        <taxon>Ascarididae</taxon>
        <taxon>Parascaris</taxon>
    </lineage>
</organism>
<protein>
    <submittedName>
        <fullName evidence="2">Uncharacterized protein</fullName>
    </submittedName>
</protein>
<reference evidence="2" key="1">
    <citation type="submission" date="2022-11" db="UniProtKB">
        <authorList>
            <consortium name="WormBaseParasite"/>
        </authorList>
    </citation>
    <scope>IDENTIFICATION</scope>
</reference>
<accession>A0A914R748</accession>
<evidence type="ECO:0000313" key="2">
    <source>
        <dbReference type="WBParaSite" id="PEQ_0000049601-mRNA-1"/>
    </source>
</evidence>
<dbReference type="AlphaFoldDB" id="A0A914R748"/>
<evidence type="ECO:0000313" key="1">
    <source>
        <dbReference type="Proteomes" id="UP000887564"/>
    </source>
</evidence>
<dbReference type="WBParaSite" id="PEQ_0000049601-mRNA-1">
    <property type="protein sequence ID" value="PEQ_0000049601-mRNA-1"/>
    <property type="gene ID" value="PEQ_0000049601"/>
</dbReference>
<keyword evidence="1" id="KW-1185">Reference proteome</keyword>